<dbReference type="CDD" id="cd03801">
    <property type="entry name" value="GT4_PimA-like"/>
    <property type="match status" value="1"/>
</dbReference>
<dbReference type="Proteomes" id="UP001231587">
    <property type="component" value="Unassembled WGS sequence"/>
</dbReference>
<dbReference type="PANTHER" id="PTHR45947">
    <property type="entry name" value="SULFOQUINOVOSYL TRANSFERASE SQD2"/>
    <property type="match status" value="1"/>
</dbReference>
<reference evidence="3" key="1">
    <citation type="submission" date="2021-03" db="EMBL/GenBank/DDBJ databases">
        <title>Genomic Encyclopedia of Type Strains, Phase IV (KMG-IV): sequencing the most valuable type-strain genomes for metagenomic binning, comparative biology and taxonomic classification.</title>
        <authorList>
            <person name="Goeker M."/>
        </authorList>
    </citation>
    <scope>NUCLEOTIDE SEQUENCE</scope>
    <source>
        <strain evidence="3">DSM 15523</strain>
        <strain evidence="4 6">DSM 16476</strain>
    </source>
</reference>
<dbReference type="SUPFAM" id="SSF53756">
    <property type="entry name" value="UDP-Glycosyltransferase/glycogen phosphorylase"/>
    <property type="match status" value="1"/>
</dbReference>
<evidence type="ECO:0000259" key="2">
    <source>
        <dbReference type="Pfam" id="PF13439"/>
    </source>
</evidence>
<dbReference type="AlphaFoldDB" id="A0A9X1C9L1"/>
<dbReference type="InterPro" id="IPR028098">
    <property type="entry name" value="Glyco_trans_4-like_N"/>
</dbReference>
<evidence type="ECO:0000259" key="1">
    <source>
        <dbReference type="Pfam" id="PF00534"/>
    </source>
</evidence>
<dbReference type="GO" id="GO:0016757">
    <property type="term" value="F:glycosyltransferase activity"/>
    <property type="evidence" value="ECO:0007669"/>
    <property type="project" value="InterPro"/>
</dbReference>
<dbReference type="InterPro" id="IPR050194">
    <property type="entry name" value="Glycosyltransferase_grp1"/>
</dbReference>
<proteinExistence type="predicted"/>
<dbReference type="Pfam" id="PF00534">
    <property type="entry name" value="Glycos_transf_1"/>
    <property type="match status" value="1"/>
</dbReference>
<dbReference type="EMBL" id="JAGGJQ010000010">
    <property type="protein sequence ID" value="MBP1841336.1"/>
    <property type="molecule type" value="Genomic_DNA"/>
</dbReference>
<dbReference type="OrthoDB" id="502646at2"/>
<feature type="domain" description="Glycosyltransferase subfamily 4-like N-terminal" evidence="2">
    <location>
        <begin position="18"/>
        <end position="182"/>
    </location>
</feature>
<evidence type="ECO:0000313" key="6">
    <source>
        <dbReference type="Proteomes" id="UP001231587"/>
    </source>
</evidence>
<dbReference type="Pfam" id="PF13439">
    <property type="entry name" value="Glyco_transf_4"/>
    <property type="match status" value="1"/>
</dbReference>
<dbReference type="RefSeq" id="WP_057782133.1">
    <property type="nucleotide sequence ID" value="NZ_JAGGJQ010000010.1"/>
</dbReference>
<sequence length="382" mass="43480">MHICYITNEFPKPGFSHGGVGTFIATIGKALVLEGVQVSVVGMNYVDEEETANINGIAVYRLTAKKLKGLQWFFNTRSIENKVQEIHKSTPIDIVETADMGLTFIGKLQGVKYVIRMHGGHHFFAESEQRQVEIWKGWQEKRSYKRADAFIAVSEYVKSHTEKFLTLKPRPITIINNPINIELFQPIENLVIPYKLVFAGTVCEKKGIRQLIQAMPLIWKIFPSATLDIYGRDWYYPDGRSYIEYLKVHEFAILGDRKQQVVFKGAVDYDLLPSKYAEANVCVFPSHMETLGLVAPEAMCMEKPVIFTALGPGPEVITHLKTGLLVNPYSSEDIAEKIKWVFEYKDEAHALGLAARQEVLDRFSIQIIAEQNLNFYQDLKNK</sequence>
<gene>
    <name evidence="3" type="ORF">J2Z56_003268</name>
    <name evidence="4" type="ORF">J2Z57_003199</name>
</gene>
<organism evidence="3 5">
    <name type="scientific">Formosa algae</name>
    <dbReference type="NCBI Taxonomy" id="225843"/>
    <lineage>
        <taxon>Bacteria</taxon>
        <taxon>Pseudomonadati</taxon>
        <taxon>Bacteroidota</taxon>
        <taxon>Flavobacteriia</taxon>
        <taxon>Flavobacteriales</taxon>
        <taxon>Flavobacteriaceae</taxon>
        <taxon>Formosa</taxon>
    </lineage>
</organism>
<feature type="domain" description="Glycosyl transferase family 1" evidence="1">
    <location>
        <begin position="194"/>
        <end position="357"/>
    </location>
</feature>
<comment type="caution">
    <text evidence="3">The sequence shown here is derived from an EMBL/GenBank/DDBJ whole genome shotgun (WGS) entry which is preliminary data.</text>
</comment>
<dbReference type="PANTHER" id="PTHR45947:SF3">
    <property type="entry name" value="SULFOQUINOVOSYL TRANSFERASE SQD2"/>
    <property type="match status" value="1"/>
</dbReference>
<evidence type="ECO:0000313" key="3">
    <source>
        <dbReference type="EMBL" id="MBP1841336.1"/>
    </source>
</evidence>
<dbReference type="Gene3D" id="3.40.50.2000">
    <property type="entry name" value="Glycogen Phosphorylase B"/>
    <property type="match status" value="2"/>
</dbReference>
<dbReference type="Proteomes" id="UP001138672">
    <property type="component" value="Unassembled WGS sequence"/>
</dbReference>
<dbReference type="EMBL" id="JAUSUU010000011">
    <property type="protein sequence ID" value="MDQ0336742.1"/>
    <property type="molecule type" value="Genomic_DNA"/>
</dbReference>
<protein>
    <submittedName>
        <fullName evidence="3">Glycosyltransferase involved in cell wall biosynthesis</fullName>
    </submittedName>
</protein>
<dbReference type="InterPro" id="IPR001296">
    <property type="entry name" value="Glyco_trans_1"/>
</dbReference>
<evidence type="ECO:0000313" key="4">
    <source>
        <dbReference type="EMBL" id="MDQ0336742.1"/>
    </source>
</evidence>
<evidence type="ECO:0000313" key="5">
    <source>
        <dbReference type="Proteomes" id="UP001138672"/>
    </source>
</evidence>
<name>A0A9X1C9L1_9FLAO</name>
<keyword evidence="6" id="KW-1185">Reference proteome</keyword>
<accession>A0A9X1C9L1</accession>